<dbReference type="EMBL" id="BAABUJ010000025">
    <property type="protein sequence ID" value="GAA5802884.1"/>
    <property type="molecule type" value="Genomic_DNA"/>
</dbReference>
<organism evidence="1 2">
    <name type="scientific">Helicostylum pulchrum</name>
    <dbReference type="NCBI Taxonomy" id="562976"/>
    <lineage>
        <taxon>Eukaryota</taxon>
        <taxon>Fungi</taxon>
        <taxon>Fungi incertae sedis</taxon>
        <taxon>Mucoromycota</taxon>
        <taxon>Mucoromycotina</taxon>
        <taxon>Mucoromycetes</taxon>
        <taxon>Mucorales</taxon>
        <taxon>Mucorineae</taxon>
        <taxon>Mucoraceae</taxon>
        <taxon>Helicostylum</taxon>
    </lineage>
</organism>
<dbReference type="Proteomes" id="UP001476247">
    <property type="component" value="Unassembled WGS sequence"/>
</dbReference>
<evidence type="ECO:0000313" key="2">
    <source>
        <dbReference type="Proteomes" id="UP001476247"/>
    </source>
</evidence>
<name>A0ABP9Y7D0_9FUNG</name>
<proteinExistence type="predicted"/>
<comment type="caution">
    <text evidence="1">The sequence shown here is derived from an EMBL/GenBank/DDBJ whole genome shotgun (WGS) entry which is preliminary data.</text>
</comment>
<sequence length="356" mass="40346">MSAYNASQKSIPIIVEAQHIVDLSFMFRLMSYCQQLYLQRKIVPVVLVFVVSQIKHEVMVNCKTSSHHAFLLKYRKETWAESCYLADYKSVESSLQNIPMHPLVGLSFFLTGKCRSLAINSLRSDSTIQKLYRIAKEIFENNITECDNLDEFLGLCQRTNDQIEQGLTLLRSNTFDNNKKKTQMELSLMGAFSVLTKFHQDHAPASSVVKASPSEVIGVVSQQLNQEPQAQSSAEGNQWAVTKNCIESHKSSANNGREPIPCEDILGGDKKQRHKELNRAAQRANRFAHKVHPIVRSDSKVIPRSQIGEKLSRYPDFDEFDMDKICEELKKKAICSGTRPESELREVLRGMDFGTA</sequence>
<gene>
    <name evidence="1" type="ORF">HPULCUR_008359</name>
</gene>
<keyword evidence="2" id="KW-1185">Reference proteome</keyword>
<dbReference type="Gene3D" id="1.10.238.100">
    <property type="entry name" value="YAP1 redox domain. Chain B"/>
    <property type="match status" value="1"/>
</dbReference>
<evidence type="ECO:0000313" key="1">
    <source>
        <dbReference type="EMBL" id="GAA5802884.1"/>
    </source>
</evidence>
<dbReference type="InterPro" id="IPR023167">
    <property type="entry name" value="Yap1_redox_dom_sf"/>
</dbReference>
<protein>
    <submittedName>
        <fullName evidence="1">Uncharacterized protein</fullName>
    </submittedName>
</protein>
<reference evidence="1 2" key="1">
    <citation type="submission" date="2024-04" db="EMBL/GenBank/DDBJ databases">
        <title>genome sequences of Mucor flavus KT1a and Helicostylum pulchrum KT1b strains isolation_sourced from the surface of a dry-aged beef.</title>
        <authorList>
            <person name="Toyotome T."/>
            <person name="Hosono M."/>
            <person name="Torimaru M."/>
            <person name="Fukuda K."/>
            <person name="Mikami N."/>
        </authorList>
    </citation>
    <scope>NUCLEOTIDE SEQUENCE [LARGE SCALE GENOMIC DNA]</scope>
    <source>
        <strain evidence="1 2">KT1b</strain>
    </source>
</reference>
<dbReference type="SUPFAM" id="SSF111430">
    <property type="entry name" value="YAP1 redox domain"/>
    <property type="match status" value="1"/>
</dbReference>
<accession>A0ABP9Y7D0</accession>